<dbReference type="AlphaFoldDB" id="A0A1L7GYJ6"/>
<dbReference type="Proteomes" id="UP000185427">
    <property type="component" value="Plasmid pSNU175-4"/>
</dbReference>
<evidence type="ECO:0008006" key="3">
    <source>
        <dbReference type="Google" id="ProtNLM"/>
    </source>
</evidence>
<accession>A0A1L7GYJ6</accession>
<reference evidence="1 2" key="1">
    <citation type="submission" date="2016-12" db="EMBL/GenBank/DDBJ databases">
        <title>Complete Genome Sequence of Lactobacillus fermentum Strain SNUV175, a Probiotic for Treatment of Bacterial Vaginosis.</title>
        <authorList>
            <person name="Lee S."/>
            <person name="You H.J."/>
            <person name="Kwon B."/>
            <person name="Ko G."/>
        </authorList>
    </citation>
    <scope>NUCLEOTIDE SEQUENCE [LARGE SCALE GENOMIC DNA]</scope>
    <source>
        <strain evidence="1 2">SNUV175</strain>
        <plasmid evidence="2">psnu175-4</plasmid>
    </source>
</reference>
<dbReference type="EMBL" id="CP019033">
    <property type="protein sequence ID" value="APU47034.1"/>
    <property type="molecule type" value="Genomic_DNA"/>
</dbReference>
<evidence type="ECO:0000313" key="1">
    <source>
        <dbReference type="EMBL" id="APU47034.1"/>
    </source>
</evidence>
<geneLocation type="plasmid" evidence="2">
    <name>psnu175-4</name>
</geneLocation>
<organism evidence="1 2">
    <name type="scientific">Limosilactobacillus fermentum</name>
    <name type="common">Lactobacillus fermentum</name>
    <dbReference type="NCBI Taxonomy" id="1613"/>
    <lineage>
        <taxon>Bacteria</taxon>
        <taxon>Bacillati</taxon>
        <taxon>Bacillota</taxon>
        <taxon>Bacilli</taxon>
        <taxon>Lactobacillales</taxon>
        <taxon>Lactobacillaceae</taxon>
        <taxon>Limosilactobacillus</taxon>
    </lineage>
</organism>
<sequence length="85" mass="9530">MATTPLMRISIQLHGQTWDLQIPRQMTLTNLATQLPDALAGLRVSLPPRFTLAITNKRLVVDRRSALGNYPLNDGDQLRVISHEV</sequence>
<protein>
    <recommendedName>
        <fullName evidence="3">Type VII secretion protein, YukD family</fullName>
    </recommendedName>
</protein>
<dbReference type="OrthoDB" id="2190294at2"/>
<evidence type="ECO:0000313" key="2">
    <source>
        <dbReference type="Proteomes" id="UP000185427"/>
    </source>
</evidence>
<dbReference type="InterPro" id="IPR024962">
    <property type="entry name" value="YukD-like"/>
</dbReference>
<dbReference type="Pfam" id="PF08817">
    <property type="entry name" value="YukD"/>
    <property type="match status" value="1"/>
</dbReference>
<gene>
    <name evidence="1" type="ORF">BUW47_11455</name>
</gene>
<name>A0A1L7GYJ6_LIMFE</name>
<keyword evidence="1" id="KW-0614">Plasmid</keyword>
<dbReference type="Gene3D" id="3.10.20.90">
    <property type="entry name" value="Phosphatidylinositol 3-kinase Catalytic Subunit, Chain A, domain 1"/>
    <property type="match status" value="1"/>
</dbReference>
<dbReference type="RefSeq" id="WP_049171256.1">
    <property type="nucleotide sequence ID" value="NZ_CP019033.1"/>
</dbReference>
<proteinExistence type="predicted"/>